<dbReference type="EMBL" id="WNXC01000010">
    <property type="protein sequence ID" value="MBB2151614.1"/>
    <property type="molecule type" value="Genomic_DNA"/>
</dbReference>
<evidence type="ECO:0000256" key="2">
    <source>
        <dbReference type="ARBA" id="ARBA00023315"/>
    </source>
</evidence>
<keyword evidence="2" id="KW-0012">Acyltransferase</keyword>
<name>A0ABR6F259_9SPHI</name>
<dbReference type="RefSeq" id="WP_182961577.1">
    <property type="nucleotide sequence ID" value="NZ_WNXC01000010.1"/>
</dbReference>
<comment type="caution">
    <text evidence="4">The sequence shown here is derived from an EMBL/GenBank/DDBJ whole genome shotgun (WGS) entry which is preliminary data.</text>
</comment>
<gene>
    <name evidence="4" type="ORF">GM920_22125</name>
</gene>
<evidence type="ECO:0000259" key="3">
    <source>
        <dbReference type="PROSITE" id="PS51186"/>
    </source>
</evidence>
<dbReference type="PANTHER" id="PTHR43877:SF2">
    <property type="entry name" value="AMINOALKYLPHOSPHONATE N-ACETYLTRANSFERASE-RELATED"/>
    <property type="match status" value="1"/>
</dbReference>
<dbReference type="Gene3D" id="3.40.630.30">
    <property type="match status" value="1"/>
</dbReference>
<reference evidence="4 5" key="1">
    <citation type="submission" date="2019-11" db="EMBL/GenBank/DDBJ databases">
        <title>Description of Pedobacter sp. LMG 31462T.</title>
        <authorList>
            <person name="Carlier A."/>
            <person name="Qi S."/>
            <person name="Vandamme P."/>
        </authorList>
    </citation>
    <scope>NUCLEOTIDE SEQUENCE [LARGE SCALE GENOMIC DNA]</scope>
    <source>
        <strain evidence="4 5">LMG 31462</strain>
    </source>
</reference>
<dbReference type="Proteomes" id="UP000636110">
    <property type="component" value="Unassembled WGS sequence"/>
</dbReference>
<dbReference type="InterPro" id="IPR050832">
    <property type="entry name" value="Bact_Acetyltransf"/>
</dbReference>
<dbReference type="PROSITE" id="PS51186">
    <property type="entry name" value="GNAT"/>
    <property type="match status" value="1"/>
</dbReference>
<accession>A0ABR6F259</accession>
<protein>
    <submittedName>
        <fullName evidence="4">GNAT family N-acetyltransferase</fullName>
    </submittedName>
</protein>
<dbReference type="Pfam" id="PF00583">
    <property type="entry name" value="Acetyltransf_1"/>
    <property type="match status" value="1"/>
</dbReference>
<feature type="domain" description="N-acetyltransferase" evidence="3">
    <location>
        <begin position="5"/>
        <end position="154"/>
    </location>
</feature>
<evidence type="ECO:0000256" key="1">
    <source>
        <dbReference type="ARBA" id="ARBA00022679"/>
    </source>
</evidence>
<organism evidence="4 5">
    <name type="scientific">Pedobacter gandavensis</name>
    <dbReference type="NCBI Taxonomy" id="2679963"/>
    <lineage>
        <taxon>Bacteria</taxon>
        <taxon>Pseudomonadati</taxon>
        <taxon>Bacteroidota</taxon>
        <taxon>Sphingobacteriia</taxon>
        <taxon>Sphingobacteriales</taxon>
        <taxon>Sphingobacteriaceae</taxon>
        <taxon>Pedobacter</taxon>
    </lineage>
</organism>
<keyword evidence="5" id="KW-1185">Reference proteome</keyword>
<dbReference type="CDD" id="cd04301">
    <property type="entry name" value="NAT_SF"/>
    <property type="match status" value="1"/>
</dbReference>
<dbReference type="SUPFAM" id="SSF55729">
    <property type="entry name" value="Acyl-CoA N-acyltransferases (Nat)"/>
    <property type="match status" value="1"/>
</dbReference>
<dbReference type="InterPro" id="IPR000182">
    <property type="entry name" value="GNAT_dom"/>
</dbReference>
<evidence type="ECO:0000313" key="4">
    <source>
        <dbReference type="EMBL" id="MBB2151614.1"/>
    </source>
</evidence>
<sequence>MNSTVHLSRTNPDHLDFRKLIALLDENLNENNGAEAQLFFKQFNKTDDIKHVIIAYMEGVAIGCGSIKEYDPKSMELKRMFVHPEFRNTGIASQILVHLENWAQEMGYERCILETGEKQKEAVMLYQKRGYQVIPNYGQYEEVASSICMEKILNKQI</sequence>
<proteinExistence type="predicted"/>
<keyword evidence="1" id="KW-0808">Transferase</keyword>
<dbReference type="PANTHER" id="PTHR43877">
    <property type="entry name" value="AMINOALKYLPHOSPHONATE N-ACETYLTRANSFERASE-RELATED-RELATED"/>
    <property type="match status" value="1"/>
</dbReference>
<dbReference type="InterPro" id="IPR016181">
    <property type="entry name" value="Acyl_CoA_acyltransferase"/>
</dbReference>
<evidence type="ECO:0000313" key="5">
    <source>
        <dbReference type="Proteomes" id="UP000636110"/>
    </source>
</evidence>